<evidence type="ECO:0000256" key="5">
    <source>
        <dbReference type="ARBA" id="ARBA00022485"/>
    </source>
</evidence>
<evidence type="ECO:0000256" key="10">
    <source>
        <dbReference type="ARBA" id="ARBA00049406"/>
    </source>
</evidence>
<dbReference type="GO" id="GO:0003941">
    <property type="term" value="F:L-serine ammonia-lyase activity"/>
    <property type="evidence" value="ECO:0007669"/>
    <property type="project" value="UniProtKB-UniRule"/>
</dbReference>
<dbReference type="InterPro" id="IPR005131">
    <property type="entry name" value="Ser_deHydtase_bsu"/>
</dbReference>
<dbReference type="GO" id="GO:0006094">
    <property type="term" value="P:gluconeogenesis"/>
    <property type="evidence" value="ECO:0007669"/>
    <property type="project" value="UniProtKB-UniRule"/>
</dbReference>
<evidence type="ECO:0000259" key="13">
    <source>
        <dbReference type="PROSITE" id="PS51671"/>
    </source>
</evidence>
<organism evidence="14 15">
    <name type="scientific">Proteiniborus ethanoligenes</name>
    <dbReference type="NCBI Taxonomy" id="415015"/>
    <lineage>
        <taxon>Bacteria</taxon>
        <taxon>Bacillati</taxon>
        <taxon>Bacillota</taxon>
        <taxon>Clostridia</taxon>
        <taxon>Eubacteriales</taxon>
        <taxon>Proteiniborus</taxon>
    </lineage>
</organism>
<keyword evidence="15" id="KW-1185">Reference proteome</keyword>
<dbReference type="CDD" id="cd04903">
    <property type="entry name" value="ACT_LSD"/>
    <property type="match status" value="1"/>
</dbReference>
<evidence type="ECO:0000256" key="12">
    <source>
        <dbReference type="RuleBase" id="RU366059"/>
    </source>
</evidence>
<dbReference type="Proteomes" id="UP000198625">
    <property type="component" value="Unassembled WGS sequence"/>
</dbReference>
<evidence type="ECO:0000256" key="7">
    <source>
        <dbReference type="ARBA" id="ARBA00023004"/>
    </source>
</evidence>
<evidence type="ECO:0000256" key="9">
    <source>
        <dbReference type="ARBA" id="ARBA00023239"/>
    </source>
</evidence>
<keyword evidence="4 11" id="KW-0312">Gluconeogenesis</keyword>
<evidence type="ECO:0000256" key="3">
    <source>
        <dbReference type="ARBA" id="ARBA00008636"/>
    </source>
</evidence>
<dbReference type="GO" id="GO:0051539">
    <property type="term" value="F:4 iron, 4 sulfur cluster binding"/>
    <property type="evidence" value="ECO:0007669"/>
    <property type="project" value="UniProtKB-UniRule"/>
</dbReference>
<sequence>MKEYSMFDILGPIMVGPSSSHTAGAARLGKVAKYIAGEDIESVTFYLHGSFAKTYKGHGTDKALVAGILGMEPYDERLKSSLQIAEEKNIKVSFQEADLGNQHENTVKIVFNKKEGSKTEVTGSSIGGGNIIITNVDGYNVKITGDHPTLIIVQNDKKGIISSVTTCLSQNNINIGIMKVKRKKKGVEASMIIETDDEITEEVISKLNSMEDVISVKVINPVKER</sequence>
<comment type="catalytic activity">
    <reaction evidence="10 11 12">
        <text>L-serine = pyruvate + NH4(+)</text>
        <dbReference type="Rhea" id="RHEA:19169"/>
        <dbReference type="ChEBI" id="CHEBI:15361"/>
        <dbReference type="ChEBI" id="CHEBI:28938"/>
        <dbReference type="ChEBI" id="CHEBI:33384"/>
        <dbReference type="EC" id="4.3.1.17"/>
    </reaction>
</comment>
<dbReference type="PROSITE" id="PS51671">
    <property type="entry name" value="ACT"/>
    <property type="match status" value="1"/>
</dbReference>
<evidence type="ECO:0000256" key="4">
    <source>
        <dbReference type="ARBA" id="ARBA00022432"/>
    </source>
</evidence>
<dbReference type="InterPro" id="IPR029009">
    <property type="entry name" value="ASB_dom_sf"/>
</dbReference>
<dbReference type="UniPathway" id="UPA00138"/>
<evidence type="ECO:0000313" key="14">
    <source>
        <dbReference type="EMBL" id="SDZ22466.1"/>
    </source>
</evidence>
<evidence type="ECO:0000256" key="6">
    <source>
        <dbReference type="ARBA" id="ARBA00022723"/>
    </source>
</evidence>
<dbReference type="OrthoDB" id="9813137at2"/>
<dbReference type="InterPro" id="IPR002912">
    <property type="entry name" value="ACT_dom"/>
</dbReference>
<evidence type="ECO:0000256" key="11">
    <source>
        <dbReference type="PIRNR" id="PIRNR036692"/>
    </source>
</evidence>
<comment type="pathway">
    <text evidence="2 11">Carbohydrate biosynthesis; gluconeogenesis.</text>
</comment>
<dbReference type="PANTHER" id="PTHR30182">
    <property type="entry name" value="L-SERINE DEHYDRATASE"/>
    <property type="match status" value="1"/>
</dbReference>
<dbReference type="InterPro" id="IPR051318">
    <property type="entry name" value="Fe-S_L-Ser"/>
</dbReference>
<dbReference type="GO" id="GO:0046872">
    <property type="term" value="F:metal ion binding"/>
    <property type="evidence" value="ECO:0007669"/>
    <property type="project" value="UniProtKB-UniRule"/>
</dbReference>
<evidence type="ECO:0000313" key="15">
    <source>
        <dbReference type="Proteomes" id="UP000198625"/>
    </source>
</evidence>
<dbReference type="PIRSF" id="PIRSF036692">
    <property type="entry name" value="SDH_B"/>
    <property type="match status" value="1"/>
</dbReference>
<keyword evidence="9 11" id="KW-0456">Lyase</keyword>
<accession>A0A1H3RA04</accession>
<evidence type="ECO:0000256" key="2">
    <source>
        <dbReference type="ARBA" id="ARBA00004742"/>
    </source>
</evidence>
<proteinExistence type="inferred from homology"/>
<dbReference type="Pfam" id="PF03315">
    <property type="entry name" value="SDH_beta"/>
    <property type="match status" value="1"/>
</dbReference>
<dbReference type="AlphaFoldDB" id="A0A1H3RA04"/>
<gene>
    <name evidence="14" type="ORF">SAMN05660462_02282</name>
</gene>
<feature type="domain" description="ACT" evidence="13">
    <location>
        <begin position="149"/>
        <end position="221"/>
    </location>
</feature>
<dbReference type="Gene3D" id="3.30.70.260">
    <property type="match status" value="1"/>
</dbReference>
<reference evidence="14 15" key="1">
    <citation type="submission" date="2016-10" db="EMBL/GenBank/DDBJ databases">
        <authorList>
            <person name="de Groot N.N."/>
        </authorList>
    </citation>
    <scope>NUCLEOTIDE SEQUENCE [LARGE SCALE GENOMIC DNA]</scope>
    <source>
        <strain evidence="14 15">DSM 21650</strain>
    </source>
</reference>
<dbReference type="PANTHER" id="PTHR30182:SF12">
    <property type="entry name" value="L-SERINE DEHYDRATASE, BETA CHAIN-RELATED"/>
    <property type="match status" value="1"/>
</dbReference>
<keyword evidence="7 11" id="KW-0408">Iron</keyword>
<evidence type="ECO:0000256" key="8">
    <source>
        <dbReference type="ARBA" id="ARBA00023014"/>
    </source>
</evidence>
<comment type="similarity">
    <text evidence="3 11 12">Belongs to the iron-sulfur dependent L-serine dehydratase family.</text>
</comment>
<keyword evidence="5 11" id="KW-0004">4Fe-4S</keyword>
<comment type="cofactor">
    <cofactor evidence="1 12">
        <name>[4Fe-4S] cluster</name>
        <dbReference type="ChEBI" id="CHEBI:49883"/>
    </cofactor>
</comment>
<dbReference type="EMBL" id="FNQE01000026">
    <property type="protein sequence ID" value="SDZ22466.1"/>
    <property type="molecule type" value="Genomic_DNA"/>
</dbReference>
<evidence type="ECO:0000256" key="1">
    <source>
        <dbReference type="ARBA" id="ARBA00001966"/>
    </source>
</evidence>
<dbReference type="InterPro" id="IPR045865">
    <property type="entry name" value="ACT-like_dom_sf"/>
</dbReference>
<dbReference type="RefSeq" id="WP_091731326.1">
    <property type="nucleotide sequence ID" value="NZ_FNQE01000026.1"/>
</dbReference>
<dbReference type="FunFam" id="3.30.70.260:FF:000008">
    <property type="entry name" value="D-3-phosphoglycerate dehydrogenase, chloroplastic"/>
    <property type="match status" value="1"/>
</dbReference>
<dbReference type="Gene3D" id="3.30.1330.90">
    <property type="entry name" value="D-3-phosphoglycerate dehydrogenase, domain 3"/>
    <property type="match status" value="1"/>
</dbReference>
<protein>
    <recommendedName>
        <fullName evidence="11">L-serine deaminase</fullName>
    </recommendedName>
</protein>
<dbReference type="InterPro" id="IPR004643">
    <property type="entry name" value="Fe-S_L-Ser_bsu"/>
</dbReference>
<dbReference type="SUPFAM" id="SSF55021">
    <property type="entry name" value="ACT-like"/>
    <property type="match status" value="1"/>
</dbReference>
<dbReference type="Pfam" id="PF01842">
    <property type="entry name" value="ACT"/>
    <property type="match status" value="1"/>
</dbReference>
<dbReference type="SUPFAM" id="SSF143548">
    <property type="entry name" value="Serine metabolism enzymes domain"/>
    <property type="match status" value="1"/>
</dbReference>
<keyword evidence="6 11" id="KW-0479">Metal-binding</keyword>
<dbReference type="NCBIfam" id="TIGR00719">
    <property type="entry name" value="sda_beta"/>
    <property type="match status" value="1"/>
</dbReference>
<keyword evidence="8 11" id="KW-0411">Iron-sulfur</keyword>
<dbReference type="STRING" id="415015.SAMN05660462_02282"/>
<name>A0A1H3RA04_9FIRM</name>